<evidence type="ECO:0000313" key="2">
    <source>
        <dbReference type="EMBL" id="PZR35076.1"/>
    </source>
</evidence>
<evidence type="ECO:0000256" key="1">
    <source>
        <dbReference type="SAM" id="Phobius"/>
    </source>
</evidence>
<keyword evidence="1" id="KW-0812">Transmembrane</keyword>
<dbReference type="EMBL" id="QFQZ01000019">
    <property type="protein sequence ID" value="PZR35076.1"/>
    <property type="molecule type" value="Genomic_DNA"/>
</dbReference>
<accession>A0A2W5VET9</accession>
<keyword evidence="1" id="KW-0472">Membrane</keyword>
<organism evidence="2 3">
    <name type="scientific">Caulobacter segnis</name>
    <dbReference type="NCBI Taxonomy" id="88688"/>
    <lineage>
        <taxon>Bacteria</taxon>
        <taxon>Pseudomonadati</taxon>
        <taxon>Pseudomonadota</taxon>
        <taxon>Alphaproteobacteria</taxon>
        <taxon>Caulobacterales</taxon>
        <taxon>Caulobacteraceae</taxon>
        <taxon>Caulobacter</taxon>
    </lineage>
</organism>
<evidence type="ECO:0000313" key="3">
    <source>
        <dbReference type="Proteomes" id="UP000249393"/>
    </source>
</evidence>
<sequence length="61" mass="6390">MPDTASPRITLPQVLALLVIWTAAIFGLIKPADRDARALAAKVPPTVSCAKALRAGRPQIG</sequence>
<proteinExistence type="predicted"/>
<dbReference type="Proteomes" id="UP000249393">
    <property type="component" value="Unassembled WGS sequence"/>
</dbReference>
<reference evidence="2 3" key="1">
    <citation type="submission" date="2017-08" db="EMBL/GenBank/DDBJ databases">
        <title>Infants hospitalized years apart are colonized by the same room-sourced microbial strains.</title>
        <authorList>
            <person name="Brooks B."/>
            <person name="Olm M.R."/>
            <person name="Firek B.A."/>
            <person name="Baker R."/>
            <person name="Thomas B.C."/>
            <person name="Morowitz M.J."/>
            <person name="Banfield J.F."/>
        </authorList>
    </citation>
    <scope>NUCLEOTIDE SEQUENCE [LARGE SCALE GENOMIC DNA]</scope>
    <source>
        <strain evidence="2">S2_003_000_R2_4</strain>
    </source>
</reference>
<dbReference type="RefSeq" id="WP_304276500.1">
    <property type="nucleotide sequence ID" value="NZ_QFQZ01000019.1"/>
</dbReference>
<dbReference type="AlphaFoldDB" id="A0A2W5VET9"/>
<comment type="caution">
    <text evidence="2">The sequence shown here is derived from an EMBL/GenBank/DDBJ whole genome shotgun (WGS) entry which is preliminary data.</text>
</comment>
<protein>
    <submittedName>
        <fullName evidence="2">Uncharacterized protein</fullName>
    </submittedName>
</protein>
<name>A0A2W5VET9_9CAUL</name>
<keyword evidence="1" id="KW-1133">Transmembrane helix</keyword>
<feature type="transmembrane region" description="Helical" evidence="1">
    <location>
        <begin position="12"/>
        <end position="29"/>
    </location>
</feature>
<gene>
    <name evidence="2" type="ORF">DI526_08370</name>
</gene>